<dbReference type="SUPFAM" id="SSF81345">
    <property type="entry name" value="ABC transporter involved in vitamin B12 uptake, BtuC"/>
    <property type="match status" value="1"/>
</dbReference>
<proteinExistence type="inferred from homology"/>
<evidence type="ECO:0000256" key="4">
    <source>
        <dbReference type="ARBA" id="ARBA00022989"/>
    </source>
</evidence>
<feature type="transmembrane region" description="Helical" evidence="7">
    <location>
        <begin position="169"/>
        <end position="196"/>
    </location>
</feature>
<evidence type="ECO:0000256" key="7">
    <source>
        <dbReference type="SAM" id="Phobius"/>
    </source>
</evidence>
<keyword evidence="3 6" id="KW-0812">Transmembrane</keyword>
<gene>
    <name evidence="8" type="ORF">EZ315_04720</name>
</gene>
<evidence type="ECO:0000313" key="8">
    <source>
        <dbReference type="EMBL" id="TGG40035.1"/>
    </source>
</evidence>
<feature type="transmembrane region" description="Helical" evidence="7">
    <location>
        <begin position="245"/>
        <end position="264"/>
    </location>
</feature>
<dbReference type="Pfam" id="PF00950">
    <property type="entry name" value="ABC-3"/>
    <property type="match status" value="1"/>
</dbReference>
<evidence type="ECO:0000313" key="9">
    <source>
        <dbReference type="Proteomes" id="UP000297635"/>
    </source>
</evidence>
<feature type="transmembrane region" description="Helical" evidence="7">
    <location>
        <begin position="44"/>
        <end position="69"/>
    </location>
</feature>
<dbReference type="GO" id="GO:0055085">
    <property type="term" value="P:transmembrane transport"/>
    <property type="evidence" value="ECO:0007669"/>
    <property type="project" value="InterPro"/>
</dbReference>
<dbReference type="InterPro" id="IPR001626">
    <property type="entry name" value="ABC_TroCD"/>
</dbReference>
<dbReference type="Proteomes" id="UP000297635">
    <property type="component" value="Unassembled WGS sequence"/>
</dbReference>
<dbReference type="PANTHER" id="PTHR30477">
    <property type="entry name" value="ABC-TRANSPORTER METAL-BINDING PROTEIN"/>
    <property type="match status" value="1"/>
</dbReference>
<keyword evidence="5 7" id="KW-0472">Membrane</keyword>
<keyword evidence="9" id="KW-1185">Reference proteome</keyword>
<feature type="transmembrane region" description="Helical" evidence="7">
    <location>
        <begin position="89"/>
        <end position="111"/>
    </location>
</feature>
<sequence length="273" mass="29883">MELFHYDFFLNALIAVVLLSISSAIIGTYIVSRRLVSISGGVTHACFGGLGLGYFLGISPVAMAAVFAIGSSLGVQWMAARHRVREDSAIAVIWAIGMAVGTLFIFLTPGYVPELNSFLFGNILTITRSDLWAFFLFTAVLIIFMSLRYRQIVICAFDADFARVRHLPVTFISTAMTVLVAVCIVLTIRLVGVMLLMSMLSLPQMTAEAFVRRFSSIMWLSIAISLLCSLSGLLLATVINVPCSALIVLTMASVYIIARIAAAISQRFYRENR</sequence>
<keyword evidence="4 7" id="KW-1133">Transmembrane helix</keyword>
<dbReference type="Gene3D" id="1.10.3470.10">
    <property type="entry name" value="ABC transporter involved in vitamin B12 uptake, BtuC"/>
    <property type="match status" value="1"/>
</dbReference>
<comment type="similarity">
    <text evidence="2 6">Belongs to the ABC-3 integral membrane protein family.</text>
</comment>
<evidence type="ECO:0000256" key="2">
    <source>
        <dbReference type="ARBA" id="ARBA00008034"/>
    </source>
</evidence>
<dbReference type="PANTHER" id="PTHR30477:SF18">
    <property type="entry name" value="METAL TRANSPORT SYSTEM MEMBRANE PROTEIN CT_417-RELATED"/>
    <property type="match status" value="1"/>
</dbReference>
<organism evidence="8 9">
    <name type="scientific">Duncaniella freteri</name>
    <dbReference type="NCBI Taxonomy" id="2530391"/>
    <lineage>
        <taxon>Bacteria</taxon>
        <taxon>Pseudomonadati</taxon>
        <taxon>Bacteroidota</taxon>
        <taxon>Bacteroidia</taxon>
        <taxon>Bacteroidales</taxon>
        <taxon>Muribaculaceae</taxon>
        <taxon>Duncaniella</taxon>
    </lineage>
</organism>
<dbReference type="RefSeq" id="WP_135471051.1">
    <property type="nucleotide sequence ID" value="NZ_CASGTF010000002.1"/>
</dbReference>
<dbReference type="AlphaFoldDB" id="A0A4Z0V8D7"/>
<evidence type="ECO:0000256" key="1">
    <source>
        <dbReference type="ARBA" id="ARBA00004141"/>
    </source>
</evidence>
<dbReference type="InterPro" id="IPR037294">
    <property type="entry name" value="ABC_BtuC-like"/>
</dbReference>
<comment type="subcellular location">
    <subcellularLocation>
        <location evidence="6">Cell membrane</location>
        <topology evidence="6">Multi-pass membrane protein</topology>
    </subcellularLocation>
    <subcellularLocation>
        <location evidence="1">Membrane</location>
        <topology evidence="1">Multi-pass membrane protein</topology>
    </subcellularLocation>
</comment>
<comment type="caution">
    <text evidence="8">The sequence shown here is derived from an EMBL/GenBank/DDBJ whole genome shotgun (WGS) entry which is preliminary data.</text>
</comment>
<evidence type="ECO:0000256" key="6">
    <source>
        <dbReference type="RuleBase" id="RU003943"/>
    </source>
</evidence>
<feature type="transmembrane region" description="Helical" evidence="7">
    <location>
        <begin position="12"/>
        <end position="32"/>
    </location>
</feature>
<evidence type="ECO:0000256" key="3">
    <source>
        <dbReference type="ARBA" id="ARBA00022692"/>
    </source>
</evidence>
<keyword evidence="6" id="KW-0813">Transport</keyword>
<reference evidence="8 9" key="1">
    <citation type="submission" date="2019-02" db="EMBL/GenBank/DDBJ databases">
        <title>Isolation and identification of novel species under the genus Muribaculum.</title>
        <authorList>
            <person name="Miyake S."/>
            <person name="Ding Y."/>
            <person name="Low A."/>
            <person name="Soh M."/>
            <person name="Seedorf H."/>
        </authorList>
    </citation>
    <scope>NUCLEOTIDE SEQUENCE [LARGE SCALE GENOMIC DNA]</scope>
    <source>
        <strain evidence="8 9">TLL-A3</strain>
    </source>
</reference>
<name>A0A4Z0V8D7_9BACT</name>
<dbReference type="EMBL" id="SJSA01000001">
    <property type="protein sequence ID" value="TGG40035.1"/>
    <property type="molecule type" value="Genomic_DNA"/>
</dbReference>
<dbReference type="GO" id="GO:0010043">
    <property type="term" value="P:response to zinc ion"/>
    <property type="evidence" value="ECO:0007669"/>
    <property type="project" value="TreeGrafter"/>
</dbReference>
<accession>A0A4Z0V8D7</accession>
<feature type="transmembrane region" description="Helical" evidence="7">
    <location>
        <begin position="131"/>
        <end position="149"/>
    </location>
</feature>
<feature type="transmembrane region" description="Helical" evidence="7">
    <location>
        <begin position="217"/>
        <end position="239"/>
    </location>
</feature>
<evidence type="ECO:0000256" key="5">
    <source>
        <dbReference type="ARBA" id="ARBA00023136"/>
    </source>
</evidence>
<dbReference type="GeneID" id="82149087"/>
<dbReference type="GO" id="GO:0043190">
    <property type="term" value="C:ATP-binding cassette (ABC) transporter complex"/>
    <property type="evidence" value="ECO:0007669"/>
    <property type="project" value="InterPro"/>
</dbReference>
<protein>
    <submittedName>
        <fullName evidence="8">Metal ABC transporter permease</fullName>
    </submittedName>
</protein>